<dbReference type="GO" id="GO:0016020">
    <property type="term" value="C:membrane"/>
    <property type="evidence" value="ECO:0007669"/>
    <property type="project" value="UniProtKB-SubCell"/>
</dbReference>
<dbReference type="GO" id="GO:0016491">
    <property type="term" value="F:oxidoreductase activity"/>
    <property type="evidence" value="ECO:0007669"/>
    <property type="project" value="InterPro"/>
</dbReference>
<feature type="transmembrane region" description="Helical" evidence="5">
    <location>
        <begin position="226"/>
        <end position="243"/>
    </location>
</feature>
<evidence type="ECO:0000256" key="1">
    <source>
        <dbReference type="ARBA" id="ARBA00004370"/>
    </source>
</evidence>
<dbReference type="Pfam" id="PF04116">
    <property type="entry name" value="FA_hydroxylase"/>
    <property type="match status" value="1"/>
</dbReference>
<dbReference type="RefSeq" id="XP_060412148.1">
    <property type="nucleotide sequence ID" value="XM_060555142.1"/>
</dbReference>
<keyword evidence="4 5" id="KW-0472">Membrane</keyword>
<keyword evidence="8" id="KW-1185">Reference proteome</keyword>
<dbReference type="GO" id="GO:0005506">
    <property type="term" value="F:iron ion binding"/>
    <property type="evidence" value="ECO:0007669"/>
    <property type="project" value="InterPro"/>
</dbReference>
<evidence type="ECO:0000256" key="2">
    <source>
        <dbReference type="ARBA" id="ARBA00022692"/>
    </source>
</evidence>
<sequence length="326" mass="37783">MDVALEILDPLVLDKAYAYFVPAPSAASPNATGAAFVSSSDWNSSTTALSPLSYGSAWPRDSILRQCISLLIITQIGASMLYWIFSALSYYFIFDRRLEYHPRFLKNQIRQEIISSMKAVPVINVLTLPFFLAEVRGKSLLYSRVDEYGIQWMAVSALLFIVWNDITIYWIHRLEHHPSVYKYIHKPHHKWIVPTPWAALAFHPVDGFVQSLPYHIFVFLCPVQKYLYLCLFVLVQIWTILIHDGDMISGHWLEKYINSPAHHTLHHMYFTVNYGQYFTWADNYFDSHRAPQPELDPLHEALNVMREKGLVDDKGNPIPQDTKKHQ</sequence>
<feature type="domain" description="Fatty acid hydroxylase" evidence="6">
    <location>
        <begin position="158"/>
        <end position="286"/>
    </location>
</feature>
<evidence type="ECO:0000313" key="7">
    <source>
        <dbReference type="EMBL" id="KAK1585095.1"/>
    </source>
</evidence>
<organism evidence="7 8">
    <name type="scientific">Colletotrichum navitas</name>
    <dbReference type="NCBI Taxonomy" id="681940"/>
    <lineage>
        <taxon>Eukaryota</taxon>
        <taxon>Fungi</taxon>
        <taxon>Dikarya</taxon>
        <taxon>Ascomycota</taxon>
        <taxon>Pezizomycotina</taxon>
        <taxon>Sordariomycetes</taxon>
        <taxon>Hypocreomycetidae</taxon>
        <taxon>Glomerellales</taxon>
        <taxon>Glomerellaceae</taxon>
        <taxon>Colletotrichum</taxon>
        <taxon>Colletotrichum graminicola species complex</taxon>
    </lineage>
</organism>
<evidence type="ECO:0000259" key="6">
    <source>
        <dbReference type="Pfam" id="PF04116"/>
    </source>
</evidence>
<reference evidence="7" key="1">
    <citation type="submission" date="2021-06" db="EMBL/GenBank/DDBJ databases">
        <title>Comparative genomics, transcriptomics and evolutionary studies reveal genomic signatures of adaptation to plant cell wall in hemibiotrophic fungi.</title>
        <authorList>
            <consortium name="DOE Joint Genome Institute"/>
            <person name="Baroncelli R."/>
            <person name="Diaz J.F."/>
            <person name="Benocci T."/>
            <person name="Peng M."/>
            <person name="Battaglia E."/>
            <person name="Haridas S."/>
            <person name="Andreopoulos W."/>
            <person name="Labutti K."/>
            <person name="Pangilinan J."/>
            <person name="Floch G.L."/>
            <person name="Makela M.R."/>
            <person name="Henrissat B."/>
            <person name="Grigoriev I.V."/>
            <person name="Crouch J.A."/>
            <person name="De Vries R.P."/>
            <person name="Sukno S.A."/>
            <person name="Thon M.R."/>
        </authorList>
    </citation>
    <scope>NUCLEOTIDE SEQUENCE</scope>
    <source>
        <strain evidence="7">CBS 125086</strain>
    </source>
</reference>
<dbReference type="InterPro" id="IPR050307">
    <property type="entry name" value="Sterol_Desaturase_Related"/>
</dbReference>
<feature type="transmembrane region" description="Helical" evidence="5">
    <location>
        <begin position="68"/>
        <end position="93"/>
    </location>
</feature>
<feature type="transmembrane region" description="Helical" evidence="5">
    <location>
        <begin position="152"/>
        <end position="171"/>
    </location>
</feature>
<keyword evidence="2 5" id="KW-0812">Transmembrane</keyword>
<evidence type="ECO:0000256" key="3">
    <source>
        <dbReference type="ARBA" id="ARBA00022989"/>
    </source>
</evidence>
<comment type="caution">
    <text evidence="7">The sequence shown here is derived from an EMBL/GenBank/DDBJ whole genome shotgun (WGS) entry which is preliminary data.</text>
</comment>
<dbReference type="GeneID" id="85439382"/>
<name>A0AAD8PUV7_9PEZI</name>
<proteinExistence type="predicted"/>
<dbReference type="InterPro" id="IPR006694">
    <property type="entry name" value="Fatty_acid_hydroxylase"/>
</dbReference>
<dbReference type="PANTHER" id="PTHR11863">
    <property type="entry name" value="STEROL DESATURASE"/>
    <property type="match status" value="1"/>
</dbReference>
<feature type="transmembrane region" description="Helical" evidence="5">
    <location>
        <begin position="113"/>
        <end position="132"/>
    </location>
</feature>
<evidence type="ECO:0000256" key="5">
    <source>
        <dbReference type="SAM" id="Phobius"/>
    </source>
</evidence>
<dbReference type="GO" id="GO:0008610">
    <property type="term" value="P:lipid biosynthetic process"/>
    <property type="evidence" value="ECO:0007669"/>
    <property type="project" value="InterPro"/>
</dbReference>
<evidence type="ECO:0000313" key="8">
    <source>
        <dbReference type="Proteomes" id="UP001230504"/>
    </source>
</evidence>
<evidence type="ECO:0000256" key="4">
    <source>
        <dbReference type="ARBA" id="ARBA00023136"/>
    </source>
</evidence>
<dbReference type="AlphaFoldDB" id="A0AAD8PUV7"/>
<keyword evidence="3 5" id="KW-1133">Transmembrane helix</keyword>
<dbReference type="Proteomes" id="UP001230504">
    <property type="component" value="Unassembled WGS sequence"/>
</dbReference>
<dbReference type="EMBL" id="JAHLJV010000048">
    <property type="protein sequence ID" value="KAK1585095.1"/>
    <property type="molecule type" value="Genomic_DNA"/>
</dbReference>
<protein>
    <submittedName>
        <fullName evidence="7">Fatty acid hydroxylase superfamily protein</fullName>
    </submittedName>
</protein>
<comment type="subcellular location">
    <subcellularLocation>
        <location evidence="1">Membrane</location>
    </subcellularLocation>
</comment>
<accession>A0AAD8PUV7</accession>
<gene>
    <name evidence="7" type="ORF">LY79DRAFT_519450</name>
</gene>